<dbReference type="PANTHER" id="PTHR11632:SF51">
    <property type="entry name" value="SUCCINATE DEHYDROGENASE [UBIQUINONE] FLAVOPROTEIN SUBUNIT, MITOCHONDRIAL"/>
    <property type="match status" value="1"/>
</dbReference>
<dbReference type="GO" id="GO:0033765">
    <property type="term" value="F:steroid dehydrogenase activity, acting on the CH-CH group of donors"/>
    <property type="evidence" value="ECO:0007669"/>
    <property type="project" value="UniProtKB-ARBA"/>
</dbReference>
<dbReference type="InterPro" id="IPR030664">
    <property type="entry name" value="SdhA/FrdA/AprA"/>
</dbReference>
<proteinExistence type="predicted"/>
<organism evidence="5 6">
    <name type="scientific">Pusillibacter faecalis</name>
    <dbReference type="NCBI Taxonomy" id="2714358"/>
    <lineage>
        <taxon>Bacteria</taxon>
        <taxon>Bacillati</taxon>
        <taxon>Bacillota</taxon>
        <taxon>Clostridia</taxon>
        <taxon>Eubacteriales</taxon>
        <taxon>Oscillospiraceae</taxon>
        <taxon>Pusillibacter</taxon>
    </lineage>
</organism>
<keyword evidence="1" id="KW-0285">Flavoprotein</keyword>
<dbReference type="Gene3D" id="1.20.58.100">
    <property type="entry name" value="Fumarate reductase/succinate dehydrogenase flavoprotein-like, C-terminal domain"/>
    <property type="match status" value="1"/>
</dbReference>
<evidence type="ECO:0000256" key="1">
    <source>
        <dbReference type="ARBA" id="ARBA00022630"/>
    </source>
</evidence>
<name>A0A810QE80_9FIRM</name>
<feature type="domain" description="Fumarate reductase/succinate dehydrogenase flavoprotein-like C-terminal" evidence="4">
    <location>
        <begin position="471"/>
        <end position="496"/>
    </location>
</feature>
<dbReference type="InterPro" id="IPR036188">
    <property type="entry name" value="FAD/NAD-bd_sf"/>
</dbReference>
<dbReference type="SUPFAM" id="SSF46977">
    <property type="entry name" value="Succinate dehydrogenase/fumarate reductase flavoprotein C-terminal domain"/>
    <property type="match status" value="1"/>
</dbReference>
<dbReference type="RefSeq" id="WP_213542949.1">
    <property type="nucleotide sequence ID" value="NZ_AP023420.1"/>
</dbReference>
<evidence type="ECO:0000313" key="5">
    <source>
        <dbReference type="EMBL" id="BCK83991.1"/>
    </source>
</evidence>
<keyword evidence="6" id="KW-1185">Reference proteome</keyword>
<keyword evidence="2" id="KW-0560">Oxidoreductase</keyword>
<gene>
    <name evidence="5" type="ORF">MM59RIKEN_13100</name>
</gene>
<dbReference type="SUPFAM" id="SSF51905">
    <property type="entry name" value="FAD/NAD(P)-binding domain"/>
    <property type="match status" value="1"/>
</dbReference>
<dbReference type="SUPFAM" id="SSF56425">
    <property type="entry name" value="Succinate dehydrogenase/fumarate reductase flavoprotein, catalytic domain"/>
    <property type="match status" value="1"/>
</dbReference>
<evidence type="ECO:0000256" key="2">
    <source>
        <dbReference type="ARBA" id="ARBA00023002"/>
    </source>
</evidence>
<dbReference type="Pfam" id="PF00890">
    <property type="entry name" value="FAD_binding_2"/>
    <property type="match status" value="1"/>
</dbReference>
<dbReference type="Gene3D" id="3.50.50.60">
    <property type="entry name" value="FAD/NAD(P)-binding domain"/>
    <property type="match status" value="1"/>
</dbReference>
<dbReference type="PANTHER" id="PTHR11632">
    <property type="entry name" value="SUCCINATE DEHYDROGENASE 2 FLAVOPROTEIN SUBUNIT"/>
    <property type="match status" value="1"/>
</dbReference>
<dbReference type="InterPro" id="IPR003953">
    <property type="entry name" value="FAD-dep_OxRdtase_2_FAD-bd"/>
</dbReference>
<feature type="domain" description="FAD-dependent oxidoreductase 2 FAD-binding" evidence="3">
    <location>
        <begin position="7"/>
        <end position="377"/>
    </location>
</feature>
<protein>
    <submittedName>
        <fullName evidence="5">Oxidoreductase</fullName>
    </submittedName>
</protein>
<dbReference type="AlphaFoldDB" id="A0A810QE80"/>
<sequence>MNERHQVAIAGMGLAALTTAARLTELGITEIALYANGFGGTPYIAAINFVLPDNPYGDTPEQYCEDMIHAGYEIGNRELVQDMARHTVEGYELLRRWGVTFAHNADGSIKLRHVSGHTYPRSLCQTTELIGEEIMKVMLPKLEAAGVKIYRNCQVVDLLTEQGAVAGMTVREQGKLRQVYAPVVVAAWGGAGNLLGKSTYPGDIQGNTLGMAKKAGAEMVDMEFMEFEPLVILDPPGAAGEPSPTAMLGEGGYLRNAEGERFLLRVRPQGEAGASKSLINREAWKEVQAGKGSPHGGVYLDLRHVDRAVLKSYPWFFDRLMHSGCDPNEQQLEIGPMVHSFSGGIQVNLDYASNVPGLYAVGEACGGIHGACRCAGNAGSQAALSGMLCAEGIARNGVPEKAPQEQPVTYREDLAARERLLPKVREIGAGALGIYRSGKELAAAGEALDALLQSGELRADSFTEQSALSIRMILQAALNRRESRGTHNRLDYPEMDPAYEREFTI</sequence>
<reference evidence="5" key="1">
    <citation type="submission" date="2020-09" db="EMBL/GenBank/DDBJ databases">
        <title>New species isolated from human feces.</title>
        <authorList>
            <person name="Kitahara M."/>
            <person name="Shigeno Y."/>
            <person name="Shime M."/>
            <person name="Matsumoto Y."/>
            <person name="Nakamura S."/>
            <person name="Motooka D."/>
            <person name="Fukuoka S."/>
            <person name="Nishikawa H."/>
            <person name="Benno Y."/>
        </authorList>
    </citation>
    <scope>NUCLEOTIDE SEQUENCE</scope>
    <source>
        <strain evidence="5">MM59</strain>
    </source>
</reference>
<dbReference type="EMBL" id="AP023420">
    <property type="protein sequence ID" value="BCK83991.1"/>
    <property type="molecule type" value="Genomic_DNA"/>
</dbReference>
<dbReference type="Pfam" id="PF02910">
    <property type="entry name" value="Succ_DH_flav_C"/>
    <property type="match status" value="1"/>
</dbReference>
<dbReference type="Proteomes" id="UP000679848">
    <property type="component" value="Chromosome"/>
</dbReference>
<evidence type="ECO:0000259" key="3">
    <source>
        <dbReference type="Pfam" id="PF00890"/>
    </source>
</evidence>
<dbReference type="Gene3D" id="3.90.700.10">
    <property type="entry name" value="Succinate dehydrogenase/fumarate reductase flavoprotein, catalytic domain"/>
    <property type="match status" value="1"/>
</dbReference>
<evidence type="ECO:0000259" key="4">
    <source>
        <dbReference type="Pfam" id="PF02910"/>
    </source>
</evidence>
<dbReference type="InterPro" id="IPR027477">
    <property type="entry name" value="Succ_DH/fumarate_Rdtase_cat_sf"/>
</dbReference>
<accession>A0A810QE80</accession>
<dbReference type="InterPro" id="IPR037099">
    <property type="entry name" value="Fum_R/Succ_DH_flav-like_C_sf"/>
</dbReference>
<evidence type="ECO:0000313" key="6">
    <source>
        <dbReference type="Proteomes" id="UP000679848"/>
    </source>
</evidence>
<dbReference type="KEGG" id="pfaa:MM59RIKEN_13100"/>
<dbReference type="PIRSF" id="PIRSF000171">
    <property type="entry name" value="SDHA_APRA_LASPO"/>
    <property type="match status" value="1"/>
</dbReference>
<dbReference type="InterPro" id="IPR015939">
    <property type="entry name" value="Fum_Rdtase/Succ_DH_flav-like_C"/>
</dbReference>